<dbReference type="GO" id="GO:0005789">
    <property type="term" value="C:endoplasmic reticulum membrane"/>
    <property type="evidence" value="ECO:0007669"/>
    <property type="project" value="TreeGrafter"/>
</dbReference>
<comment type="subcellular location">
    <subcellularLocation>
        <location evidence="1">Membrane</location>
    </subcellularLocation>
</comment>
<keyword evidence="6" id="KW-1133">Transmembrane helix</keyword>
<dbReference type="PANTHER" id="PTHR31361:SF1">
    <property type="entry name" value="BETA-GLUCAN SYNTHESIS-ASSOCIATED PROTEIN KRE6-RELATED"/>
    <property type="match status" value="1"/>
</dbReference>
<dbReference type="EMBL" id="JAKCXM010000934">
    <property type="protein sequence ID" value="KAJ0391614.1"/>
    <property type="molecule type" value="Genomic_DNA"/>
</dbReference>
<gene>
    <name evidence="7" type="ORF">P43SY_010547</name>
</gene>
<keyword evidence="4" id="KW-0961">Cell wall biogenesis/degradation</keyword>
<dbReference type="GO" id="GO:0005886">
    <property type="term" value="C:plasma membrane"/>
    <property type="evidence" value="ECO:0007669"/>
    <property type="project" value="TreeGrafter"/>
</dbReference>
<dbReference type="Proteomes" id="UP001209570">
    <property type="component" value="Unassembled WGS sequence"/>
</dbReference>
<evidence type="ECO:0000256" key="4">
    <source>
        <dbReference type="ARBA" id="ARBA00023316"/>
    </source>
</evidence>
<accession>A0AAD5Q3F1</accession>
<evidence type="ECO:0008006" key="9">
    <source>
        <dbReference type="Google" id="ProtNLM"/>
    </source>
</evidence>
<dbReference type="GO" id="GO:0071555">
    <property type="term" value="P:cell wall organization"/>
    <property type="evidence" value="ECO:0007669"/>
    <property type="project" value="UniProtKB-KW"/>
</dbReference>
<dbReference type="InterPro" id="IPR005629">
    <property type="entry name" value="Skn1/Kre6/Sbg1"/>
</dbReference>
<proteinExistence type="predicted"/>
<protein>
    <recommendedName>
        <fullName evidence="9">Beta-glucan synthesis-associated protein</fullName>
    </recommendedName>
</protein>
<keyword evidence="3" id="KW-0325">Glycoprotein</keyword>
<keyword evidence="2 6" id="KW-0472">Membrane</keyword>
<sequence>MVQSWNKFCFQGGMLEVRAQLPGAVSSKSGNPDLPKGPRGKTAAIEYYPTWPGIWMMGNLGRAIFSASTNRMWPFSYNKCEPDVFNPDNQRISACDDNPGYGMHPRQGRGAPEIDLLEGGGVAISSSLQIAPGMPEDFRLFPVDNTTGDNPYCLYGNACKTPGANNPGVPAAHYAKRGHKSWYQGLRYAANPFCNDPESKQDYTTVASSVKMGVKENFCTLTNCPGSRDVHADLNLIDGVGPGHWGVNENGTGYPVMNAYMGSYLCDPDNQHRLCVEPRPDSRPPTEVMKPFNYQMDAISSNWPVHLGAYTDFLVYQVEWVTGVNGWVRWMLDGHPIFEVTAKAFSEVPQDSKNQNPQKVMLEEPMYLIFNVALSTSWGSRPPNAGKPCRGDGKDPKVNAICDDFPMYMKIDYIRLYQDLGNDLDKDNYMQIGCDPKSHPTREWILGHIDEYQDYDNMAIDVAGQAFCRTDDDCTVAPTGNIQLARLVTGKCVKSRCQCTHKDSWGGPRCTFAMKNSQTTSGSKVKGFGPPMELSLAMAAVVIIVTSVSVWMTMRSSNAQLEAALKANTEKPNAPVTTANEPQVQDASAKGNYSQNFV</sequence>
<feature type="compositionally biased region" description="Polar residues" evidence="5">
    <location>
        <begin position="575"/>
        <end position="598"/>
    </location>
</feature>
<dbReference type="InterPro" id="IPR013320">
    <property type="entry name" value="ConA-like_dom_sf"/>
</dbReference>
<feature type="transmembrane region" description="Helical" evidence="6">
    <location>
        <begin position="534"/>
        <end position="552"/>
    </location>
</feature>
<name>A0AAD5Q3F1_PYTIN</name>
<feature type="region of interest" description="Disordered" evidence="5">
    <location>
        <begin position="570"/>
        <end position="598"/>
    </location>
</feature>
<dbReference type="AlphaFoldDB" id="A0AAD5Q3F1"/>
<dbReference type="GO" id="GO:0006078">
    <property type="term" value="P:(1-&gt;6)-beta-D-glucan biosynthetic process"/>
    <property type="evidence" value="ECO:0007669"/>
    <property type="project" value="TreeGrafter"/>
</dbReference>
<evidence type="ECO:0000256" key="6">
    <source>
        <dbReference type="SAM" id="Phobius"/>
    </source>
</evidence>
<reference evidence="7" key="1">
    <citation type="submission" date="2021-12" db="EMBL/GenBank/DDBJ databases">
        <title>Prjna785345.</title>
        <authorList>
            <person name="Rujirawat T."/>
            <person name="Krajaejun T."/>
        </authorList>
    </citation>
    <scope>NUCLEOTIDE SEQUENCE</scope>
    <source>
        <strain evidence="7">Pi057C3</strain>
    </source>
</reference>
<dbReference type="FunFam" id="2.60.120.200:FF:000157">
    <property type="entry name" value="Beta-glucan synthesis-associated protein SKN1"/>
    <property type="match status" value="1"/>
</dbReference>
<evidence type="ECO:0000313" key="8">
    <source>
        <dbReference type="Proteomes" id="UP001209570"/>
    </source>
</evidence>
<dbReference type="Pfam" id="PF03935">
    <property type="entry name" value="SKN1_KRE6_Sbg1"/>
    <property type="match status" value="2"/>
</dbReference>
<dbReference type="GO" id="GO:0015926">
    <property type="term" value="F:glucosidase activity"/>
    <property type="evidence" value="ECO:0007669"/>
    <property type="project" value="TreeGrafter"/>
</dbReference>
<evidence type="ECO:0000256" key="1">
    <source>
        <dbReference type="ARBA" id="ARBA00004370"/>
    </source>
</evidence>
<comment type="caution">
    <text evidence="7">The sequence shown here is derived from an EMBL/GenBank/DDBJ whole genome shotgun (WGS) entry which is preliminary data.</text>
</comment>
<evidence type="ECO:0000256" key="2">
    <source>
        <dbReference type="ARBA" id="ARBA00023136"/>
    </source>
</evidence>
<organism evidence="7 8">
    <name type="scientific">Pythium insidiosum</name>
    <name type="common">Pythiosis disease agent</name>
    <dbReference type="NCBI Taxonomy" id="114742"/>
    <lineage>
        <taxon>Eukaryota</taxon>
        <taxon>Sar</taxon>
        <taxon>Stramenopiles</taxon>
        <taxon>Oomycota</taxon>
        <taxon>Peronosporomycetes</taxon>
        <taxon>Pythiales</taxon>
        <taxon>Pythiaceae</taxon>
        <taxon>Pythium</taxon>
    </lineage>
</organism>
<dbReference type="PANTHER" id="PTHR31361">
    <property type="entry name" value="BETA-GLUCAN SYNTHESIS-ASSOCIATED PROTEIN KRE6-RELATED"/>
    <property type="match status" value="1"/>
</dbReference>
<dbReference type="SUPFAM" id="SSF49899">
    <property type="entry name" value="Concanavalin A-like lectins/glucanases"/>
    <property type="match status" value="1"/>
</dbReference>
<evidence type="ECO:0000256" key="5">
    <source>
        <dbReference type="SAM" id="MobiDB-lite"/>
    </source>
</evidence>
<evidence type="ECO:0000313" key="7">
    <source>
        <dbReference type="EMBL" id="KAJ0391614.1"/>
    </source>
</evidence>
<keyword evidence="8" id="KW-1185">Reference proteome</keyword>
<dbReference type="Gene3D" id="2.60.120.200">
    <property type="match status" value="2"/>
</dbReference>
<keyword evidence="6" id="KW-0812">Transmembrane</keyword>
<evidence type="ECO:0000256" key="3">
    <source>
        <dbReference type="ARBA" id="ARBA00023180"/>
    </source>
</evidence>